<dbReference type="Proteomes" id="UP000094291">
    <property type="component" value="Unassembled WGS sequence"/>
</dbReference>
<evidence type="ECO:0000256" key="2">
    <source>
        <dbReference type="ARBA" id="ARBA00022722"/>
    </source>
</evidence>
<feature type="domain" description="Endoribonuclease YicC-like C-terminal" evidence="7">
    <location>
        <begin position="174"/>
        <end position="287"/>
    </location>
</feature>
<evidence type="ECO:0000313" key="9">
    <source>
        <dbReference type="Proteomes" id="UP000094291"/>
    </source>
</evidence>
<feature type="domain" description="Endoribonuclease YicC-like N-terminal" evidence="6">
    <location>
        <begin position="4"/>
        <end position="152"/>
    </location>
</feature>
<evidence type="ECO:0000256" key="1">
    <source>
        <dbReference type="ARBA" id="ARBA00001968"/>
    </source>
</evidence>
<evidence type="ECO:0000259" key="6">
    <source>
        <dbReference type="Pfam" id="PF03755"/>
    </source>
</evidence>
<dbReference type="RefSeq" id="WP_068999786.1">
    <property type="nucleotide sequence ID" value="NZ_MDTQ01000001.1"/>
</dbReference>
<keyword evidence="3" id="KW-0255">Endonuclease</keyword>
<keyword evidence="9" id="KW-1185">Reference proteome</keyword>
<dbReference type="PANTHER" id="PTHR30636">
    <property type="entry name" value="UPF0701 PROTEIN YICC"/>
    <property type="match status" value="1"/>
</dbReference>
<keyword evidence="4" id="KW-0378">Hydrolase</keyword>
<gene>
    <name evidence="8" type="ORF">BFW38_15955</name>
</gene>
<dbReference type="GO" id="GO:0016787">
    <property type="term" value="F:hydrolase activity"/>
    <property type="evidence" value="ECO:0007669"/>
    <property type="project" value="UniProtKB-KW"/>
</dbReference>
<sequence length="287" mass="33023">MALSMTAFARQEAQQEWGTLSWEIRSVNQRYLEPHFRLPDTLRALEPTLRERLRQKLARGKVDISLRFTPADQQATLELNEPLLNQVIGTAEQLQQRLDVSAPLDIMRLLQWPGVMQSAQVDPDELRQTALSLFNDTLEELIEHRRREGNSLVAHIEQRLTQILDIVEQVGDYLPEALQRYRAQLKQKALDMAIELDDGRLEQEVLILAQKADVDEELDRLKTHVKEAQRALKSSGPCGRRLDFLMQEFNREANTLGSKALSTDITQAAVDLKVLIEQMREQIQNIE</sequence>
<comment type="caution">
    <text evidence="8">The sequence shown here is derived from an EMBL/GenBank/DDBJ whole genome shotgun (WGS) entry which is preliminary data.</text>
</comment>
<dbReference type="NCBIfam" id="TIGR00255">
    <property type="entry name" value="YicC/YloC family endoribonuclease"/>
    <property type="match status" value="1"/>
</dbReference>
<dbReference type="STRING" id="197479.BFW38_15955"/>
<dbReference type="Pfam" id="PF08340">
    <property type="entry name" value="YicC-like_C"/>
    <property type="match status" value="1"/>
</dbReference>
<proteinExistence type="inferred from homology"/>
<dbReference type="InterPro" id="IPR013551">
    <property type="entry name" value="YicC-like_C"/>
</dbReference>
<reference evidence="8 9" key="1">
    <citation type="submission" date="2016-08" db="EMBL/GenBank/DDBJ databases">
        <authorList>
            <person name="Seilhamer J.J."/>
        </authorList>
    </citation>
    <scope>NUCLEOTIDE SEQUENCE [LARGE SCALE GENOMIC DNA]</scope>
    <source>
        <strain evidence="8 9">PH27A</strain>
    </source>
</reference>
<organism evidence="8 9">
    <name type="scientific">Terasakiispira papahanaumokuakeensis</name>
    <dbReference type="NCBI Taxonomy" id="197479"/>
    <lineage>
        <taxon>Bacteria</taxon>
        <taxon>Pseudomonadati</taxon>
        <taxon>Pseudomonadota</taxon>
        <taxon>Gammaproteobacteria</taxon>
        <taxon>Oceanospirillales</taxon>
        <taxon>Terasakiispira</taxon>
    </lineage>
</organism>
<protein>
    <submittedName>
        <fullName evidence="8">YicC family protein</fullName>
    </submittedName>
</protein>
<dbReference type="OrthoDB" id="9771229at2"/>
<dbReference type="AlphaFoldDB" id="A0A1E2VD68"/>
<dbReference type="PANTHER" id="PTHR30636:SF3">
    <property type="entry name" value="UPF0701 PROTEIN YICC"/>
    <property type="match status" value="1"/>
</dbReference>
<evidence type="ECO:0000256" key="3">
    <source>
        <dbReference type="ARBA" id="ARBA00022759"/>
    </source>
</evidence>
<name>A0A1E2VD68_9GAMM</name>
<comment type="similarity">
    <text evidence="5">Belongs to the YicC/YloC family.</text>
</comment>
<evidence type="ECO:0000259" key="7">
    <source>
        <dbReference type="Pfam" id="PF08340"/>
    </source>
</evidence>
<dbReference type="InterPro" id="IPR013527">
    <property type="entry name" value="YicC-like_N"/>
</dbReference>
<evidence type="ECO:0000256" key="4">
    <source>
        <dbReference type="ARBA" id="ARBA00022801"/>
    </source>
</evidence>
<dbReference type="InterPro" id="IPR005229">
    <property type="entry name" value="YicC/YloC-like"/>
</dbReference>
<comment type="cofactor">
    <cofactor evidence="1">
        <name>a divalent metal cation</name>
        <dbReference type="ChEBI" id="CHEBI:60240"/>
    </cofactor>
</comment>
<accession>A0A1E2VD68</accession>
<dbReference type="Pfam" id="PF03755">
    <property type="entry name" value="YicC-like_N"/>
    <property type="match status" value="1"/>
</dbReference>
<dbReference type="EMBL" id="MDTQ01000001">
    <property type="protein sequence ID" value="ODC04802.1"/>
    <property type="molecule type" value="Genomic_DNA"/>
</dbReference>
<evidence type="ECO:0000313" key="8">
    <source>
        <dbReference type="EMBL" id="ODC04802.1"/>
    </source>
</evidence>
<evidence type="ECO:0000256" key="5">
    <source>
        <dbReference type="ARBA" id="ARBA00035648"/>
    </source>
</evidence>
<dbReference type="GO" id="GO:0004521">
    <property type="term" value="F:RNA endonuclease activity"/>
    <property type="evidence" value="ECO:0007669"/>
    <property type="project" value="InterPro"/>
</dbReference>
<keyword evidence="2" id="KW-0540">Nuclease</keyword>